<organism evidence="1 2">
    <name type="scientific">Protopolystoma xenopodis</name>
    <dbReference type="NCBI Taxonomy" id="117903"/>
    <lineage>
        <taxon>Eukaryota</taxon>
        <taxon>Metazoa</taxon>
        <taxon>Spiralia</taxon>
        <taxon>Lophotrochozoa</taxon>
        <taxon>Platyhelminthes</taxon>
        <taxon>Monogenea</taxon>
        <taxon>Polyopisthocotylea</taxon>
        <taxon>Polystomatidea</taxon>
        <taxon>Polystomatidae</taxon>
        <taxon>Protopolystoma</taxon>
    </lineage>
</organism>
<evidence type="ECO:0000313" key="2">
    <source>
        <dbReference type="Proteomes" id="UP000784294"/>
    </source>
</evidence>
<sequence>MWSHRSSKEDCRVAKTVELCEQVLGSPSCELDIVTDILKAGIHTSRNRAKYALDLVAVLDKNHSDTFWYNDAQPDCCDKLDVGLGPGEIALTWLQGHVKQSSCGSHKTVVTG</sequence>
<accession>A0A3S4ZRG7</accession>
<evidence type="ECO:0000313" key="1">
    <source>
        <dbReference type="EMBL" id="VEL17997.1"/>
    </source>
</evidence>
<name>A0A3S4ZRG7_9PLAT</name>
<dbReference type="EMBL" id="CAAALY010035201">
    <property type="protein sequence ID" value="VEL17997.1"/>
    <property type="molecule type" value="Genomic_DNA"/>
</dbReference>
<dbReference type="Proteomes" id="UP000784294">
    <property type="component" value="Unassembled WGS sequence"/>
</dbReference>
<reference evidence="1" key="1">
    <citation type="submission" date="2018-11" db="EMBL/GenBank/DDBJ databases">
        <authorList>
            <consortium name="Pathogen Informatics"/>
        </authorList>
    </citation>
    <scope>NUCLEOTIDE SEQUENCE</scope>
</reference>
<comment type="caution">
    <text evidence="1">The sequence shown here is derived from an EMBL/GenBank/DDBJ whole genome shotgun (WGS) entry which is preliminary data.</text>
</comment>
<dbReference type="AlphaFoldDB" id="A0A3S4ZRG7"/>
<protein>
    <submittedName>
        <fullName evidence="1">Uncharacterized protein</fullName>
    </submittedName>
</protein>
<proteinExistence type="predicted"/>
<gene>
    <name evidence="1" type="ORF">PXEA_LOCUS11437</name>
</gene>
<keyword evidence="2" id="KW-1185">Reference proteome</keyword>